<dbReference type="OrthoDB" id="6500128at2759"/>
<dbReference type="InterPro" id="IPR003439">
    <property type="entry name" value="ABC_transporter-like_ATP-bd"/>
</dbReference>
<evidence type="ECO:0000256" key="8">
    <source>
        <dbReference type="ARBA" id="ARBA00022989"/>
    </source>
</evidence>
<dbReference type="GeneID" id="63784717"/>
<reference evidence="13 14" key="1">
    <citation type="submission" date="2016-07" db="EMBL/GenBank/DDBJ databases">
        <title>Pervasive Adenine N6-methylation of Active Genes in Fungi.</title>
        <authorList>
            <consortium name="DOE Joint Genome Institute"/>
            <person name="Mondo S.J."/>
            <person name="Dannebaum R.O."/>
            <person name="Kuo R.C."/>
            <person name="Labutti K."/>
            <person name="Haridas S."/>
            <person name="Kuo A."/>
            <person name="Salamov A."/>
            <person name="Ahrendt S.R."/>
            <person name="Lipzen A."/>
            <person name="Sullivan W."/>
            <person name="Andreopoulos W.B."/>
            <person name="Clum A."/>
            <person name="Lindquist E."/>
            <person name="Daum C."/>
            <person name="Ramamoorthy G.K."/>
            <person name="Gryganskyi A."/>
            <person name="Culley D."/>
            <person name="Magnuson J.K."/>
            <person name="James T.Y."/>
            <person name="O'Malley M.A."/>
            <person name="Stajich J.E."/>
            <person name="Spatafora J.W."/>
            <person name="Visel A."/>
            <person name="Grigoriev I.V."/>
        </authorList>
    </citation>
    <scope>NUCLEOTIDE SEQUENCE [LARGE SCALE GENOMIC DNA]</scope>
    <source>
        <strain evidence="13 14">12-1054</strain>
    </source>
</reference>
<evidence type="ECO:0000256" key="6">
    <source>
        <dbReference type="ARBA" id="ARBA00022741"/>
    </source>
</evidence>
<dbReference type="InterPro" id="IPR011527">
    <property type="entry name" value="ABC1_TM_dom"/>
</dbReference>
<keyword evidence="13" id="KW-0378">Hydrolase</keyword>
<dbReference type="PROSITE" id="PS50929">
    <property type="entry name" value="ABC_TM1F"/>
    <property type="match status" value="2"/>
</dbReference>
<dbReference type="SUPFAM" id="SSF52540">
    <property type="entry name" value="P-loop containing nucleoside triphosphate hydrolases"/>
    <property type="match status" value="2"/>
</dbReference>
<dbReference type="GO" id="GO:0005743">
    <property type="term" value="C:mitochondrial inner membrane"/>
    <property type="evidence" value="ECO:0007669"/>
    <property type="project" value="TreeGrafter"/>
</dbReference>
<dbReference type="STRING" id="56484.A0A1Y2EU81"/>
<dbReference type="AlphaFoldDB" id="A0A1Y2EU81"/>
<evidence type="ECO:0000256" key="2">
    <source>
        <dbReference type="ARBA" id="ARBA00007577"/>
    </source>
</evidence>
<feature type="transmembrane region" description="Helical" evidence="10">
    <location>
        <begin position="257"/>
        <end position="277"/>
    </location>
</feature>
<feature type="transmembrane region" description="Helical" evidence="10">
    <location>
        <begin position="893"/>
        <end position="914"/>
    </location>
</feature>
<dbReference type="Proteomes" id="UP000193685">
    <property type="component" value="Unassembled WGS sequence"/>
</dbReference>
<dbReference type="FunFam" id="3.40.50.300:FF:000913">
    <property type="entry name" value="ABC multidrug transporter SitT"/>
    <property type="match status" value="2"/>
</dbReference>
<dbReference type="PANTHER" id="PTHR43394:SF11">
    <property type="entry name" value="ATP-BINDING CASSETTE TRANSPORTER"/>
    <property type="match status" value="1"/>
</dbReference>
<dbReference type="Pfam" id="PF00005">
    <property type="entry name" value="ABC_tran"/>
    <property type="match status" value="2"/>
</dbReference>
<evidence type="ECO:0000259" key="11">
    <source>
        <dbReference type="PROSITE" id="PS50893"/>
    </source>
</evidence>
<feature type="domain" description="ABC transmembrane type-1" evidence="12">
    <location>
        <begin position="3"/>
        <end position="282"/>
    </location>
</feature>
<comment type="subcellular location">
    <subcellularLocation>
        <location evidence="1">Membrane</location>
        <topology evidence="1">Multi-pass membrane protein</topology>
    </subcellularLocation>
</comment>
<feature type="domain" description="ABC transporter" evidence="11">
    <location>
        <begin position="953"/>
        <end position="1190"/>
    </location>
</feature>
<proteinExistence type="inferred from homology"/>
<dbReference type="PANTHER" id="PTHR43394">
    <property type="entry name" value="ATP-DEPENDENT PERMEASE MDL1, MITOCHONDRIAL"/>
    <property type="match status" value="1"/>
</dbReference>
<gene>
    <name evidence="13" type="ORF">BCR37DRAFT_352290</name>
</gene>
<feature type="transmembrane region" description="Helical" evidence="10">
    <location>
        <begin position="139"/>
        <end position="161"/>
    </location>
</feature>
<feature type="transmembrane region" description="Helical" evidence="10">
    <location>
        <begin position="778"/>
        <end position="797"/>
    </location>
</feature>
<dbReference type="GO" id="GO:0005524">
    <property type="term" value="F:ATP binding"/>
    <property type="evidence" value="ECO:0007669"/>
    <property type="project" value="UniProtKB-KW"/>
</dbReference>
<dbReference type="InterPro" id="IPR003593">
    <property type="entry name" value="AAA+_ATPase"/>
</dbReference>
<feature type="transmembrane region" description="Helical" evidence="10">
    <location>
        <begin position="39"/>
        <end position="61"/>
    </location>
</feature>
<dbReference type="InterPro" id="IPR017871">
    <property type="entry name" value="ABC_transporter-like_CS"/>
</dbReference>
<keyword evidence="5" id="KW-0677">Repeat</keyword>
<dbReference type="RefSeq" id="XP_040722232.1">
    <property type="nucleotide sequence ID" value="XM_040868118.1"/>
</dbReference>
<feature type="transmembrane region" description="Helical" evidence="10">
    <location>
        <begin position="631"/>
        <end position="653"/>
    </location>
</feature>
<dbReference type="EMBL" id="MCFI01000027">
    <property type="protein sequence ID" value="ORY75120.1"/>
    <property type="molecule type" value="Genomic_DNA"/>
</dbReference>
<dbReference type="Pfam" id="PF00664">
    <property type="entry name" value="ABC_membrane"/>
    <property type="match status" value="2"/>
</dbReference>
<evidence type="ECO:0000256" key="9">
    <source>
        <dbReference type="ARBA" id="ARBA00023136"/>
    </source>
</evidence>
<dbReference type="Gene3D" id="3.40.50.300">
    <property type="entry name" value="P-loop containing nucleotide triphosphate hydrolases"/>
    <property type="match status" value="2"/>
</dbReference>
<dbReference type="PROSITE" id="PS00211">
    <property type="entry name" value="ABC_TRANSPORTER_1"/>
    <property type="match status" value="2"/>
</dbReference>
<keyword evidence="6" id="KW-0547">Nucleotide-binding</keyword>
<dbReference type="InterPro" id="IPR027417">
    <property type="entry name" value="P-loop_NTPase"/>
</dbReference>
<evidence type="ECO:0000256" key="4">
    <source>
        <dbReference type="ARBA" id="ARBA00022692"/>
    </source>
</evidence>
<comment type="caution">
    <text evidence="13">The sequence shown here is derived from an EMBL/GenBank/DDBJ whole genome shotgun (WGS) entry which is preliminary data.</text>
</comment>
<feature type="transmembrane region" description="Helical" evidence="10">
    <location>
        <begin position="216"/>
        <end position="237"/>
    </location>
</feature>
<dbReference type="InterPro" id="IPR036640">
    <property type="entry name" value="ABC1_TM_sf"/>
</dbReference>
<dbReference type="GO" id="GO:0015421">
    <property type="term" value="F:ABC-type oligopeptide transporter activity"/>
    <property type="evidence" value="ECO:0007669"/>
    <property type="project" value="TreeGrafter"/>
</dbReference>
<feature type="domain" description="ABC transporter" evidence="11">
    <location>
        <begin position="318"/>
        <end position="566"/>
    </location>
</feature>
<keyword evidence="9 10" id="KW-0472">Membrane</keyword>
<accession>A0A1Y2EU81</accession>
<protein>
    <submittedName>
        <fullName evidence="13">p-loop containing nucleoside triphosphate hydrolase protein</fullName>
    </submittedName>
</protein>
<keyword evidence="8 10" id="KW-1133">Transmembrane helix</keyword>
<dbReference type="GO" id="GO:0090374">
    <property type="term" value="P:oligopeptide export from mitochondrion"/>
    <property type="evidence" value="ECO:0007669"/>
    <property type="project" value="TreeGrafter"/>
</dbReference>
<evidence type="ECO:0000256" key="1">
    <source>
        <dbReference type="ARBA" id="ARBA00004141"/>
    </source>
</evidence>
<dbReference type="CDD" id="cd18578">
    <property type="entry name" value="ABC_6TM_Pgp_ABCB1_D2_like"/>
    <property type="match status" value="1"/>
</dbReference>
<feature type="transmembrane region" description="Helical" evidence="10">
    <location>
        <begin position="114"/>
        <end position="133"/>
    </location>
</feature>
<organism evidence="13 14">
    <name type="scientific">Protomyces lactucae-debilis</name>
    <dbReference type="NCBI Taxonomy" id="2754530"/>
    <lineage>
        <taxon>Eukaryota</taxon>
        <taxon>Fungi</taxon>
        <taxon>Dikarya</taxon>
        <taxon>Ascomycota</taxon>
        <taxon>Taphrinomycotina</taxon>
        <taxon>Taphrinomycetes</taxon>
        <taxon>Taphrinales</taxon>
        <taxon>Protomycetaceae</taxon>
        <taxon>Protomyces</taxon>
    </lineage>
</organism>
<feature type="transmembrane region" description="Helical" evidence="10">
    <location>
        <begin position="753"/>
        <end position="772"/>
    </location>
</feature>
<evidence type="ECO:0000259" key="12">
    <source>
        <dbReference type="PROSITE" id="PS50929"/>
    </source>
</evidence>
<dbReference type="PROSITE" id="PS50893">
    <property type="entry name" value="ABC_TRANSPORTER_2"/>
    <property type="match status" value="2"/>
</dbReference>
<feature type="transmembrane region" description="Helical" evidence="10">
    <location>
        <begin position="855"/>
        <end position="881"/>
    </location>
</feature>
<dbReference type="SUPFAM" id="SSF90123">
    <property type="entry name" value="ABC transporter transmembrane region"/>
    <property type="match status" value="2"/>
</dbReference>
<sequence>MTLAVLAAIAAGVPLPVMSYITGDIIDSFGSNYDNIKNRIWVLILIAISFFAVSWTYMSLFSQIGMKNGVRLREAYVKALLYADVSNVEGRGAEIASKLGSSIHLVQSGTGDKAGLLIQSLSYFLSAFIVGFIRNPMLTAILIPAVPIFLIIVTVGSRLTARYNQRIDEKNLESTTFAQECFKNIRLLKTLNAQTVLSKRFADITTSSQRDTIKRAAVGALTTGCIYFVIFMTNGLAFWQGARLIVSQDQAGAGDTYVVVSLVIDSSFVVGMISPFLQIFGTAASAGEEIRHEAEQVQPINVASADGIHVSPDCDAHIQLQKVDFAYPSAPQTKVLRDFTFTIPAGKFVGIVGPSGSSKSTLVNLIQRFYDKTSGSILIDGVELTDLNLASLRKQMLLVSQEPVLFSGSIHDNIASGLLKYGPLPAPDTLRRLIQRAAEDAYAATFIEMLEEGYNTQVGANGGAKLSVGQRQRIALARALISNPRILLLDEATSAVDALSERYIAEALRRPNEGGKPRTTVCVAHRLSTIREADLILVMADGQVVESGTHSDLLARDGRYADMVALQSILPVEKEDVASESDLEISTPDSLAKEPLLMDDVPIIDDDNAAEEPTRSLLRDIYTHARPEQRWIVLGLCGSFFAGSITAADALLFGHLISALNAVNDPDFLRSRASFLAGFFVLIAGVALLAYFFMGFSFGVSSVRLTQRVKNRVFAQLLETPIEYYDDEDNSADRIASRIDTDTASLGGLSGQFIGTAFSVTTSILSGVILAHAVAWKIALVLFPAVPLIILAGYARLKVISHNQHRNETAFEDSAALASEAVNNIKTIASLSLEADLYQRYTQKLESTYKDTWRFMAASTVLLAMAYTLPFIIYAFAYWWGSYLIDRNEYSTTQYFIVLPALLFSAQTSGQMFSMAPDFSRAKMAAKQIFASFNKRVESGGQCQQLPAPCGRIEFCGVTFRYPSRNEYVVHDLSFVIEAGRRVAFVGRSGCGKTTLFSLLARFYTPVAGTILLDGLDITAYPLDELRRRIGYCPQEPSVFSGSVRFNLTLGTIQDPTEEQLKKACQEAQIWRFIETLPQGLDTTLGLGGVSVSGGQRQRLSLARAFLAREAPVLLLDEPTAALDAQNEKLVDAALRQGTQGRTCLQIAHRLGGIVDADEIFVFDGGRIAERGTHAALLSKGGLYADLASSMM</sequence>
<dbReference type="CDD" id="cd18577">
    <property type="entry name" value="ABC_6TM_Pgp_ABCB1_D1_like"/>
    <property type="match status" value="1"/>
</dbReference>
<keyword evidence="3" id="KW-0813">Transport</keyword>
<comment type="similarity">
    <text evidence="2">Belongs to the ABC transporter superfamily. ABCB family. Multidrug resistance exporter (TC 3.A.1.201) subfamily.</text>
</comment>
<evidence type="ECO:0000256" key="5">
    <source>
        <dbReference type="ARBA" id="ARBA00022737"/>
    </source>
</evidence>
<dbReference type="Gene3D" id="1.20.1560.10">
    <property type="entry name" value="ABC transporter type 1, transmembrane domain"/>
    <property type="match status" value="1"/>
</dbReference>
<keyword evidence="7" id="KW-0067">ATP-binding</keyword>
<evidence type="ECO:0000256" key="7">
    <source>
        <dbReference type="ARBA" id="ARBA00022840"/>
    </source>
</evidence>
<dbReference type="InterPro" id="IPR039421">
    <property type="entry name" value="Type_1_exporter"/>
</dbReference>
<evidence type="ECO:0000256" key="10">
    <source>
        <dbReference type="SAM" id="Phobius"/>
    </source>
</evidence>
<feature type="transmembrane region" description="Helical" evidence="10">
    <location>
        <begin position="673"/>
        <end position="700"/>
    </location>
</feature>
<evidence type="ECO:0000256" key="3">
    <source>
        <dbReference type="ARBA" id="ARBA00022448"/>
    </source>
</evidence>
<keyword evidence="4 10" id="KW-0812">Transmembrane</keyword>
<name>A0A1Y2EU81_PROLT</name>
<dbReference type="SMART" id="SM00382">
    <property type="entry name" value="AAA"/>
    <property type="match status" value="2"/>
</dbReference>
<keyword evidence="14" id="KW-1185">Reference proteome</keyword>
<dbReference type="OMA" id="YFVAYAT"/>
<dbReference type="GO" id="GO:0016887">
    <property type="term" value="F:ATP hydrolysis activity"/>
    <property type="evidence" value="ECO:0007669"/>
    <property type="project" value="InterPro"/>
</dbReference>
<evidence type="ECO:0000313" key="14">
    <source>
        <dbReference type="Proteomes" id="UP000193685"/>
    </source>
</evidence>
<feature type="domain" description="ABC transmembrane type-1" evidence="12">
    <location>
        <begin position="633"/>
        <end position="921"/>
    </location>
</feature>
<evidence type="ECO:0000313" key="13">
    <source>
        <dbReference type="EMBL" id="ORY75120.1"/>
    </source>
</evidence>